<dbReference type="InterPro" id="IPR009875">
    <property type="entry name" value="PilZ_domain"/>
</dbReference>
<evidence type="ECO:0000259" key="2">
    <source>
        <dbReference type="Pfam" id="PF07238"/>
    </source>
</evidence>
<dbReference type="EMBL" id="JAKZHW010000002">
    <property type="protein sequence ID" value="MCH8616678.1"/>
    <property type="molecule type" value="Genomic_DNA"/>
</dbReference>
<proteinExistence type="predicted"/>
<feature type="compositionally biased region" description="Basic and acidic residues" evidence="1">
    <location>
        <begin position="1"/>
        <end position="17"/>
    </location>
</feature>
<accession>A0ABS9VNW9</accession>
<gene>
    <name evidence="3" type="ORF">LZ016_11280</name>
</gene>
<keyword evidence="4" id="KW-1185">Reference proteome</keyword>
<dbReference type="RefSeq" id="WP_241447575.1">
    <property type="nucleotide sequence ID" value="NZ_JAKZHW010000002.1"/>
</dbReference>
<dbReference type="Proteomes" id="UP001203058">
    <property type="component" value="Unassembled WGS sequence"/>
</dbReference>
<feature type="domain" description="PilZ" evidence="2">
    <location>
        <begin position="15"/>
        <end position="97"/>
    </location>
</feature>
<dbReference type="SUPFAM" id="SSF141371">
    <property type="entry name" value="PilZ domain-like"/>
    <property type="match status" value="1"/>
</dbReference>
<evidence type="ECO:0000313" key="4">
    <source>
        <dbReference type="Proteomes" id="UP001203058"/>
    </source>
</evidence>
<dbReference type="Pfam" id="PF07238">
    <property type="entry name" value="PilZ"/>
    <property type="match status" value="1"/>
</dbReference>
<name>A0ABS9VNW9_9SPHN</name>
<dbReference type="Gene3D" id="2.40.10.220">
    <property type="entry name" value="predicted glycosyltransferase like domains"/>
    <property type="match status" value="1"/>
</dbReference>
<organism evidence="3 4">
    <name type="scientific">Sphingomonas telluris</name>
    <dbReference type="NCBI Taxonomy" id="2907998"/>
    <lineage>
        <taxon>Bacteria</taxon>
        <taxon>Pseudomonadati</taxon>
        <taxon>Pseudomonadota</taxon>
        <taxon>Alphaproteobacteria</taxon>
        <taxon>Sphingomonadales</taxon>
        <taxon>Sphingomonadaceae</taxon>
        <taxon>Sphingomonas</taxon>
    </lineage>
</organism>
<sequence length="150" mass="16398">MSLHAHLDSSQRTNERRGSRRRKLWLEAEGAGSAKGADVVIHDLSEEGMLLECSVSLNVGERLEVHIPEAGETLAAIVWTSGKFFGCKFDDPLSSAAVSAALLRSPSPPSETERSTALYVALVELRALAKEIERITDRVDSAINRLNTER</sequence>
<reference evidence="3 4" key="1">
    <citation type="submission" date="2022-03" db="EMBL/GenBank/DDBJ databases">
        <authorList>
            <person name="Jo J.-H."/>
            <person name="Im W.-T."/>
        </authorList>
    </citation>
    <scope>NUCLEOTIDE SEQUENCE [LARGE SCALE GENOMIC DNA]</scope>
    <source>
        <strain evidence="3 4">SM33</strain>
    </source>
</reference>
<comment type="caution">
    <text evidence="3">The sequence shown here is derived from an EMBL/GenBank/DDBJ whole genome shotgun (WGS) entry which is preliminary data.</text>
</comment>
<evidence type="ECO:0000256" key="1">
    <source>
        <dbReference type="SAM" id="MobiDB-lite"/>
    </source>
</evidence>
<feature type="region of interest" description="Disordered" evidence="1">
    <location>
        <begin position="1"/>
        <end position="20"/>
    </location>
</feature>
<evidence type="ECO:0000313" key="3">
    <source>
        <dbReference type="EMBL" id="MCH8616678.1"/>
    </source>
</evidence>
<protein>
    <submittedName>
        <fullName evidence="3">PilZ domain-containing protein</fullName>
    </submittedName>
</protein>